<feature type="transmembrane region" description="Helical" evidence="9">
    <location>
        <begin position="200"/>
        <end position="220"/>
    </location>
</feature>
<name>A0A2Y9AZW9_9RHOB</name>
<feature type="transmembrane region" description="Helical" evidence="9">
    <location>
        <begin position="106"/>
        <end position="126"/>
    </location>
</feature>
<keyword evidence="2" id="KW-0597">Phosphoprotein</keyword>
<evidence type="ECO:0000256" key="4">
    <source>
        <dbReference type="ARBA" id="ARBA00022643"/>
    </source>
</evidence>
<dbReference type="Proteomes" id="UP000245839">
    <property type="component" value="Unassembled WGS sequence"/>
</dbReference>
<accession>A0A2Y9AZW9</accession>
<dbReference type="PANTHER" id="PTHR30578">
    <property type="entry name" value="ELECTRON TRANSPORT COMPLEX PROTEIN RNFD"/>
    <property type="match status" value="1"/>
</dbReference>
<keyword evidence="8 9" id="KW-0472">Membrane</keyword>
<proteinExistence type="predicted"/>
<keyword evidence="12" id="KW-1185">Reference proteome</keyword>
<feature type="transmembrane region" description="Helical" evidence="9">
    <location>
        <begin position="12"/>
        <end position="29"/>
    </location>
</feature>
<dbReference type="GO" id="GO:0055085">
    <property type="term" value="P:transmembrane transport"/>
    <property type="evidence" value="ECO:0007669"/>
    <property type="project" value="InterPro"/>
</dbReference>
<dbReference type="Proteomes" id="UP000251571">
    <property type="component" value="Unassembled WGS sequence"/>
</dbReference>
<dbReference type="InterPro" id="IPR004338">
    <property type="entry name" value="NqrB/RnfD"/>
</dbReference>
<evidence type="ECO:0000313" key="13">
    <source>
        <dbReference type="Proteomes" id="UP000251571"/>
    </source>
</evidence>
<dbReference type="AlphaFoldDB" id="A0A2Y9AZW9"/>
<dbReference type="Pfam" id="PF03116">
    <property type="entry name" value="NQR2_RnfD_RnfE"/>
    <property type="match status" value="1"/>
</dbReference>
<keyword evidence="5 9" id="KW-0812">Transmembrane</keyword>
<keyword evidence="6" id="KW-1278">Translocase</keyword>
<protein>
    <submittedName>
        <fullName evidence="11">Na+-transporting NADH:ubiquinone oxidoreductase subunit B</fullName>
    </submittedName>
</protein>
<keyword evidence="7 9" id="KW-1133">Transmembrane helix</keyword>
<feature type="transmembrane region" description="Helical" evidence="9">
    <location>
        <begin position="62"/>
        <end position="86"/>
    </location>
</feature>
<sequence length="260" mass="27059">MIRGLWTRETVALLTVAALMPLALFWIWFGGSAAVFRLALVLLVIAIWQLVFMLSRAQPPSLSLLVTALAIAMLAPEGLSVFQFVLGISFGVVIGELIFGGWGRNVVNPGTVALAFLGFGFPAAPWPVFDTPLAWAAIPAAGLGLVIGVMPSALVLAGLAVGAIVATFGLVSDPVLFAAGIVFVLLVCDPVTSAATTLGGWVQGATYGALVVLFGGAWSGAAPPQIAVAAALLSSLAAPLFDDIALRLWVHRRRRRYGRS</sequence>
<feature type="transmembrane region" description="Helical" evidence="9">
    <location>
        <begin position="163"/>
        <end position="188"/>
    </location>
</feature>
<gene>
    <name evidence="10" type="ORF">BCF38_10766</name>
    <name evidence="11" type="ORF">SAMN05421539_10766</name>
</gene>
<dbReference type="GO" id="GO:0005886">
    <property type="term" value="C:plasma membrane"/>
    <property type="evidence" value="ECO:0007669"/>
    <property type="project" value="TreeGrafter"/>
</dbReference>
<dbReference type="RefSeq" id="WP_109565104.1">
    <property type="nucleotide sequence ID" value="NZ_QGDJ01000007.1"/>
</dbReference>
<keyword evidence="1" id="KW-0813">Transport</keyword>
<feature type="transmembrane region" description="Helical" evidence="9">
    <location>
        <begin position="35"/>
        <end position="55"/>
    </location>
</feature>
<keyword evidence="4" id="KW-0288">FMN</keyword>
<keyword evidence="3" id="KW-0285">Flavoprotein</keyword>
<organism evidence="11 13">
    <name type="scientific">Jannaschia seohaensis</name>
    <dbReference type="NCBI Taxonomy" id="475081"/>
    <lineage>
        <taxon>Bacteria</taxon>
        <taxon>Pseudomonadati</taxon>
        <taxon>Pseudomonadota</taxon>
        <taxon>Alphaproteobacteria</taxon>
        <taxon>Rhodobacterales</taxon>
        <taxon>Roseobacteraceae</taxon>
        <taxon>Jannaschia</taxon>
    </lineage>
</organism>
<dbReference type="PANTHER" id="PTHR30578:SF1">
    <property type="entry name" value="NA(+)-TRANSLOCATING NADH-QUINONE REDUCTASE SUBUNIT B"/>
    <property type="match status" value="1"/>
</dbReference>
<evidence type="ECO:0000313" key="10">
    <source>
        <dbReference type="EMBL" id="PWJ16953.1"/>
    </source>
</evidence>
<evidence type="ECO:0000256" key="5">
    <source>
        <dbReference type="ARBA" id="ARBA00022692"/>
    </source>
</evidence>
<evidence type="ECO:0000313" key="12">
    <source>
        <dbReference type="Proteomes" id="UP000245839"/>
    </source>
</evidence>
<dbReference type="OrthoDB" id="9776359at2"/>
<evidence type="ECO:0000256" key="3">
    <source>
        <dbReference type="ARBA" id="ARBA00022630"/>
    </source>
</evidence>
<reference evidence="10 12" key="2">
    <citation type="submission" date="2018-03" db="EMBL/GenBank/DDBJ databases">
        <title>Genomic Encyclopedia of Archaeal and Bacterial Type Strains, Phase II (KMG-II): from individual species to whole genera.</title>
        <authorList>
            <person name="Goeker M."/>
        </authorList>
    </citation>
    <scope>NUCLEOTIDE SEQUENCE [LARGE SCALE GENOMIC DNA]</scope>
    <source>
        <strain evidence="10 12">DSM 25227</strain>
    </source>
</reference>
<evidence type="ECO:0000256" key="6">
    <source>
        <dbReference type="ARBA" id="ARBA00022967"/>
    </source>
</evidence>
<evidence type="ECO:0000256" key="8">
    <source>
        <dbReference type="ARBA" id="ARBA00023136"/>
    </source>
</evidence>
<dbReference type="EMBL" id="QGDJ01000007">
    <property type="protein sequence ID" value="PWJ16953.1"/>
    <property type="molecule type" value="Genomic_DNA"/>
</dbReference>
<reference evidence="11 13" key="1">
    <citation type="submission" date="2016-10" db="EMBL/GenBank/DDBJ databases">
        <authorList>
            <person name="Cai Z."/>
        </authorList>
    </citation>
    <scope>NUCLEOTIDE SEQUENCE [LARGE SCALE GENOMIC DNA]</scope>
    <source>
        <strain evidence="11 13">DSM 25227</strain>
    </source>
</reference>
<evidence type="ECO:0000256" key="7">
    <source>
        <dbReference type="ARBA" id="ARBA00022989"/>
    </source>
</evidence>
<evidence type="ECO:0000256" key="1">
    <source>
        <dbReference type="ARBA" id="ARBA00022448"/>
    </source>
</evidence>
<evidence type="ECO:0000313" key="11">
    <source>
        <dbReference type="EMBL" id="SSA48187.1"/>
    </source>
</evidence>
<evidence type="ECO:0000256" key="9">
    <source>
        <dbReference type="SAM" id="Phobius"/>
    </source>
</evidence>
<keyword evidence="11" id="KW-0830">Ubiquinone</keyword>
<evidence type="ECO:0000256" key="2">
    <source>
        <dbReference type="ARBA" id="ARBA00022553"/>
    </source>
</evidence>
<dbReference type="EMBL" id="UETC01000007">
    <property type="protein sequence ID" value="SSA48187.1"/>
    <property type="molecule type" value="Genomic_DNA"/>
</dbReference>
<feature type="transmembrane region" description="Helical" evidence="9">
    <location>
        <begin position="133"/>
        <end position="157"/>
    </location>
</feature>